<name>I1C081_RHIO9</name>
<dbReference type="VEuPathDB" id="FungiDB:RO3G_06566"/>
<dbReference type="GeneID" id="93613537"/>
<evidence type="ECO:0000313" key="2">
    <source>
        <dbReference type="Proteomes" id="UP000009138"/>
    </source>
</evidence>
<dbReference type="STRING" id="246409.I1C081"/>
<accession>I1C081</accession>
<protein>
    <submittedName>
        <fullName evidence="1">Uncharacterized protein</fullName>
    </submittedName>
</protein>
<dbReference type="EMBL" id="CH476735">
    <property type="protein sequence ID" value="EIE81861.1"/>
    <property type="molecule type" value="Genomic_DNA"/>
</dbReference>
<reference evidence="1 2" key="1">
    <citation type="journal article" date="2009" name="PLoS Genet.">
        <title>Genomic analysis of the basal lineage fungus Rhizopus oryzae reveals a whole-genome duplication.</title>
        <authorList>
            <person name="Ma L.-J."/>
            <person name="Ibrahim A.S."/>
            <person name="Skory C."/>
            <person name="Grabherr M.G."/>
            <person name="Burger G."/>
            <person name="Butler M."/>
            <person name="Elias M."/>
            <person name="Idnurm A."/>
            <person name="Lang B.F."/>
            <person name="Sone T."/>
            <person name="Abe A."/>
            <person name="Calvo S.E."/>
            <person name="Corrochano L.M."/>
            <person name="Engels R."/>
            <person name="Fu J."/>
            <person name="Hansberg W."/>
            <person name="Kim J.-M."/>
            <person name="Kodira C.D."/>
            <person name="Koehrsen M.J."/>
            <person name="Liu B."/>
            <person name="Miranda-Saavedra D."/>
            <person name="O'Leary S."/>
            <person name="Ortiz-Castellanos L."/>
            <person name="Poulter R."/>
            <person name="Rodriguez-Romero J."/>
            <person name="Ruiz-Herrera J."/>
            <person name="Shen Y.-Q."/>
            <person name="Zeng Q."/>
            <person name="Galagan J."/>
            <person name="Birren B.W."/>
            <person name="Cuomo C.A."/>
            <person name="Wickes B.L."/>
        </authorList>
    </citation>
    <scope>NUCLEOTIDE SEQUENCE [LARGE SCALE GENOMIC DNA]</scope>
    <source>
        <strain evidence="2">RA 99-880 / ATCC MYA-4621 / FGSC 9543 / NRRL 43880</strain>
    </source>
</reference>
<sequence>MTFLTGDKRLANHLGQLAQLDSSDGSSEASPMCYLLDTPATLRELTIESAEHLSGHIVVCMHHKVSNIFKFIFNLR</sequence>
<proteinExistence type="predicted"/>
<dbReference type="InParanoid" id="I1C081"/>
<keyword evidence="2" id="KW-1185">Reference proteome</keyword>
<organism evidence="1 2">
    <name type="scientific">Rhizopus delemar (strain RA 99-880 / ATCC MYA-4621 / FGSC 9543 / NRRL 43880)</name>
    <name type="common">Mucormycosis agent</name>
    <name type="synonym">Rhizopus arrhizus var. delemar</name>
    <dbReference type="NCBI Taxonomy" id="246409"/>
    <lineage>
        <taxon>Eukaryota</taxon>
        <taxon>Fungi</taxon>
        <taxon>Fungi incertae sedis</taxon>
        <taxon>Mucoromycota</taxon>
        <taxon>Mucoromycotina</taxon>
        <taxon>Mucoromycetes</taxon>
        <taxon>Mucorales</taxon>
        <taxon>Mucorineae</taxon>
        <taxon>Rhizopodaceae</taxon>
        <taxon>Rhizopus</taxon>
    </lineage>
</organism>
<gene>
    <name evidence="1" type="ORF">RO3G_06566</name>
</gene>
<dbReference type="AlphaFoldDB" id="I1C081"/>
<dbReference type="RefSeq" id="XP_067517257.1">
    <property type="nucleotide sequence ID" value="XM_067661156.1"/>
</dbReference>
<dbReference type="Proteomes" id="UP000009138">
    <property type="component" value="Unassembled WGS sequence"/>
</dbReference>
<evidence type="ECO:0000313" key="1">
    <source>
        <dbReference type="EMBL" id="EIE81861.1"/>
    </source>
</evidence>